<dbReference type="PANTHER" id="PTHR19139">
    <property type="entry name" value="AQUAPORIN TRANSPORTER"/>
    <property type="match status" value="1"/>
</dbReference>
<dbReference type="GO" id="GO:0005886">
    <property type="term" value="C:plasma membrane"/>
    <property type="evidence" value="ECO:0007669"/>
    <property type="project" value="UniProtKB-SubCell"/>
</dbReference>
<name>A0A0F9A4D6_9ZZZZ</name>
<keyword evidence="4" id="KW-1003">Cell membrane</keyword>
<keyword evidence="7 8" id="KW-0472">Membrane</keyword>
<feature type="transmembrane region" description="Helical" evidence="8">
    <location>
        <begin position="7"/>
        <end position="31"/>
    </location>
</feature>
<evidence type="ECO:0000256" key="7">
    <source>
        <dbReference type="ARBA" id="ARBA00023136"/>
    </source>
</evidence>
<dbReference type="NCBIfam" id="TIGR00861">
    <property type="entry name" value="MIP"/>
    <property type="match status" value="1"/>
</dbReference>
<keyword evidence="6 8" id="KW-1133">Transmembrane helix</keyword>
<gene>
    <name evidence="9" type="ORF">LCGC14_2616170</name>
</gene>
<dbReference type="Gene3D" id="1.20.1080.10">
    <property type="entry name" value="Glycerol uptake facilitator protein"/>
    <property type="match status" value="1"/>
</dbReference>
<comment type="similarity">
    <text evidence="2">Belongs to the MIP/aquaporin (TC 1.A.8) family.</text>
</comment>
<dbReference type="InterPro" id="IPR034294">
    <property type="entry name" value="Aquaporin_transptr"/>
</dbReference>
<dbReference type="EMBL" id="LAZR01044527">
    <property type="protein sequence ID" value="KKL04429.1"/>
    <property type="molecule type" value="Genomic_DNA"/>
</dbReference>
<feature type="transmembrane region" description="Helical" evidence="8">
    <location>
        <begin position="37"/>
        <end position="59"/>
    </location>
</feature>
<organism evidence="9">
    <name type="scientific">marine sediment metagenome</name>
    <dbReference type="NCBI Taxonomy" id="412755"/>
    <lineage>
        <taxon>unclassified sequences</taxon>
        <taxon>metagenomes</taxon>
        <taxon>ecological metagenomes</taxon>
    </lineage>
</organism>
<keyword evidence="3" id="KW-0813">Transport</keyword>
<dbReference type="CDD" id="cd00333">
    <property type="entry name" value="MIP"/>
    <property type="match status" value="1"/>
</dbReference>
<protein>
    <recommendedName>
        <fullName evidence="10">Aquaporin</fullName>
    </recommendedName>
</protein>
<reference evidence="9" key="1">
    <citation type="journal article" date="2015" name="Nature">
        <title>Complex archaea that bridge the gap between prokaryotes and eukaryotes.</title>
        <authorList>
            <person name="Spang A."/>
            <person name="Saw J.H."/>
            <person name="Jorgensen S.L."/>
            <person name="Zaremba-Niedzwiedzka K."/>
            <person name="Martijn J."/>
            <person name="Lind A.E."/>
            <person name="van Eijk R."/>
            <person name="Schleper C."/>
            <person name="Guy L."/>
            <person name="Ettema T.J."/>
        </authorList>
    </citation>
    <scope>NUCLEOTIDE SEQUENCE</scope>
</reference>
<dbReference type="InterPro" id="IPR023271">
    <property type="entry name" value="Aquaporin-like"/>
</dbReference>
<evidence type="ECO:0000313" key="9">
    <source>
        <dbReference type="EMBL" id="KKL04429.1"/>
    </source>
</evidence>
<feature type="transmembrane region" description="Helical" evidence="8">
    <location>
        <begin position="202"/>
        <end position="223"/>
    </location>
</feature>
<comment type="caution">
    <text evidence="9">The sequence shown here is derived from an EMBL/GenBank/DDBJ whole genome shotgun (WGS) entry which is preliminary data.</text>
</comment>
<keyword evidence="5 8" id="KW-0812">Transmembrane</keyword>
<dbReference type="Pfam" id="PF00230">
    <property type="entry name" value="MIP"/>
    <property type="match status" value="1"/>
</dbReference>
<feature type="transmembrane region" description="Helical" evidence="8">
    <location>
        <begin position="159"/>
        <end position="182"/>
    </location>
</feature>
<proteinExistence type="inferred from homology"/>
<evidence type="ECO:0000256" key="8">
    <source>
        <dbReference type="SAM" id="Phobius"/>
    </source>
</evidence>
<evidence type="ECO:0000256" key="2">
    <source>
        <dbReference type="ARBA" id="ARBA00006175"/>
    </source>
</evidence>
<evidence type="ECO:0000256" key="5">
    <source>
        <dbReference type="ARBA" id="ARBA00022692"/>
    </source>
</evidence>
<evidence type="ECO:0000256" key="3">
    <source>
        <dbReference type="ARBA" id="ARBA00022448"/>
    </source>
</evidence>
<evidence type="ECO:0008006" key="10">
    <source>
        <dbReference type="Google" id="ProtNLM"/>
    </source>
</evidence>
<dbReference type="InterPro" id="IPR022357">
    <property type="entry name" value="MIP_CS"/>
</dbReference>
<dbReference type="PROSITE" id="PS00221">
    <property type="entry name" value="MIP"/>
    <property type="match status" value="1"/>
</dbReference>
<dbReference type="PANTHER" id="PTHR19139:SF199">
    <property type="entry name" value="MIP17260P"/>
    <property type="match status" value="1"/>
</dbReference>
<evidence type="ECO:0000256" key="4">
    <source>
        <dbReference type="ARBA" id="ARBA00022475"/>
    </source>
</evidence>
<dbReference type="PRINTS" id="PR00783">
    <property type="entry name" value="MINTRINSICP"/>
</dbReference>
<comment type="subcellular location">
    <subcellularLocation>
        <location evidence="1">Cell membrane</location>
        <topology evidence="1">Multi-pass membrane protein</topology>
    </subcellularLocation>
</comment>
<dbReference type="SUPFAM" id="SSF81338">
    <property type="entry name" value="Aquaporin-like"/>
    <property type="match status" value="1"/>
</dbReference>
<feature type="transmembrane region" description="Helical" evidence="8">
    <location>
        <begin position="128"/>
        <end position="147"/>
    </location>
</feature>
<dbReference type="AlphaFoldDB" id="A0A0F9A4D6"/>
<sequence>MKPNNKYVAEFLGTFMLVFIGAGAICADYYLTNSGGQGIGILGVSAAFGFVVIAAVYAISYISGAHINPAVTISFWVGKRMEANTAVFYIISQLLGAVVAAFFLKVLFPDAISTVFLGTCVVGDGVSSGSAIFMEAVVSFIFVLTIYATAVDRRSSKGIAGIAIGLAFLFGVLVANPISGGALNPARVFGPAIASGHLDNHVVWWFGPILGGIVAGVVYDKLLSEKATKKRRK</sequence>
<evidence type="ECO:0000256" key="6">
    <source>
        <dbReference type="ARBA" id="ARBA00022989"/>
    </source>
</evidence>
<evidence type="ECO:0000256" key="1">
    <source>
        <dbReference type="ARBA" id="ARBA00004651"/>
    </source>
</evidence>
<dbReference type="GO" id="GO:0015250">
    <property type="term" value="F:water channel activity"/>
    <property type="evidence" value="ECO:0007669"/>
    <property type="project" value="TreeGrafter"/>
</dbReference>
<feature type="transmembrane region" description="Helical" evidence="8">
    <location>
        <begin position="86"/>
        <end position="108"/>
    </location>
</feature>
<accession>A0A0F9A4D6</accession>
<dbReference type="InterPro" id="IPR000425">
    <property type="entry name" value="MIP"/>
</dbReference>